<evidence type="ECO:0000259" key="1">
    <source>
        <dbReference type="PROSITE" id="PS51382"/>
    </source>
</evidence>
<proteinExistence type="predicted"/>
<feature type="domain" description="SPX" evidence="1">
    <location>
        <begin position="1"/>
        <end position="218"/>
    </location>
</feature>
<accession>A0ABP0W4I3</accession>
<reference evidence="2" key="1">
    <citation type="submission" date="2024-02" db="EMBL/GenBank/DDBJ databases">
        <authorList>
            <consortium name="ELIXIR-Norway"/>
            <consortium name="Elixir Norway"/>
        </authorList>
    </citation>
    <scope>NUCLEOTIDE SEQUENCE</scope>
</reference>
<dbReference type="PROSITE" id="PS51382">
    <property type="entry name" value="SPX"/>
    <property type="match status" value="1"/>
</dbReference>
<name>A0ABP0W4I3_9BRYO</name>
<organism evidence="2 3">
    <name type="scientific">Sphagnum jensenii</name>
    <dbReference type="NCBI Taxonomy" id="128206"/>
    <lineage>
        <taxon>Eukaryota</taxon>
        <taxon>Viridiplantae</taxon>
        <taxon>Streptophyta</taxon>
        <taxon>Embryophyta</taxon>
        <taxon>Bryophyta</taxon>
        <taxon>Sphagnophytina</taxon>
        <taxon>Sphagnopsida</taxon>
        <taxon>Sphagnales</taxon>
        <taxon>Sphagnaceae</taxon>
        <taxon>Sphagnum</taxon>
    </lineage>
</organism>
<dbReference type="CDD" id="cd14447">
    <property type="entry name" value="SPX"/>
    <property type="match status" value="1"/>
</dbReference>
<dbReference type="Proteomes" id="UP001497444">
    <property type="component" value="Chromosome 14"/>
</dbReference>
<dbReference type="EMBL" id="OZ020109">
    <property type="protein sequence ID" value="CAK9261377.1"/>
    <property type="molecule type" value="Genomic_DNA"/>
</dbReference>
<evidence type="ECO:0000313" key="2">
    <source>
        <dbReference type="EMBL" id="CAK9261377.1"/>
    </source>
</evidence>
<protein>
    <recommendedName>
        <fullName evidence="1">SPX domain-containing protein</fullName>
    </recommendedName>
</protein>
<dbReference type="InterPro" id="IPR004331">
    <property type="entry name" value="SPX_dom"/>
</dbReference>
<evidence type="ECO:0000313" key="3">
    <source>
        <dbReference type="Proteomes" id="UP001497444"/>
    </source>
</evidence>
<keyword evidence="3" id="KW-1185">Reference proteome</keyword>
<sequence length="303" mass="34881">MDKTFEVVLDAMPWDHKASSLQYNLLKRYISLQEFEDAKFGEVDAAAVLCSLKCSVKRKTEKCSRFGDVQAAAMLCSFRALPARYRPCSYCGLPEQDGPNRLDLQLPISEFERLLHKELEKIDNFFNPLYRQYIGTMKELDAMMSEEVSRQNRLRSEDSELFINPENDLEKIRQCIETTAAKMDLLASYCTLNRAAFIEILKKYYVETGSYIRGHFYDLLQKMDFVRDVGGVKRDVKFCLSLRGSSTVSSSSEAPRMSSRAKKIWRSQQQERLQLLSTSDENFNYIEAAKVAEDVIAAWSPKL</sequence>
<gene>
    <name evidence="2" type="ORF">CSSPJE1EN1_LOCUS6855</name>
</gene>